<evidence type="ECO:0000313" key="1">
    <source>
        <dbReference type="EMBL" id="KKL16415.1"/>
    </source>
</evidence>
<sequence>MYKVSYHRIPLRGKWKAYANLGLNSNRFGFGVHIECYPRSKQYPFRLDIELGMLDLIVSVIKS</sequence>
<name>A0A0F9B446_9ZZZZ</name>
<accession>A0A0F9B446</accession>
<proteinExistence type="predicted"/>
<reference evidence="1" key="1">
    <citation type="journal article" date="2015" name="Nature">
        <title>Complex archaea that bridge the gap between prokaryotes and eukaryotes.</title>
        <authorList>
            <person name="Spang A."/>
            <person name="Saw J.H."/>
            <person name="Jorgensen S.L."/>
            <person name="Zaremba-Niedzwiedzka K."/>
            <person name="Martijn J."/>
            <person name="Lind A.E."/>
            <person name="van Eijk R."/>
            <person name="Schleper C."/>
            <person name="Guy L."/>
            <person name="Ettema T.J."/>
        </authorList>
    </citation>
    <scope>NUCLEOTIDE SEQUENCE</scope>
</reference>
<gene>
    <name evidence="1" type="ORF">LCGC14_2495840</name>
</gene>
<comment type="caution">
    <text evidence="1">The sequence shown here is derived from an EMBL/GenBank/DDBJ whole genome shotgun (WGS) entry which is preliminary data.</text>
</comment>
<organism evidence="1">
    <name type="scientific">marine sediment metagenome</name>
    <dbReference type="NCBI Taxonomy" id="412755"/>
    <lineage>
        <taxon>unclassified sequences</taxon>
        <taxon>metagenomes</taxon>
        <taxon>ecological metagenomes</taxon>
    </lineage>
</organism>
<dbReference type="EMBL" id="LAZR01039672">
    <property type="protein sequence ID" value="KKL16415.1"/>
    <property type="molecule type" value="Genomic_DNA"/>
</dbReference>
<protein>
    <submittedName>
        <fullName evidence="1">Uncharacterized protein</fullName>
    </submittedName>
</protein>
<dbReference type="AlphaFoldDB" id="A0A0F9B446"/>